<accession>A0A8S0ZWE3</accession>
<feature type="signal peptide" evidence="6">
    <location>
        <begin position="1"/>
        <end position="19"/>
    </location>
</feature>
<evidence type="ECO:0000256" key="3">
    <source>
        <dbReference type="ARBA" id="ARBA00022729"/>
    </source>
</evidence>
<dbReference type="Proteomes" id="UP000494106">
    <property type="component" value="Unassembled WGS sequence"/>
</dbReference>
<dbReference type="GO" id="GO:0008239">
    <property type="term" value="F:dipeptidyl-peptidase activity"/>
    <property type="evidence" value="ECO:0007669"/>
    <property type="project" value="TreeGrafter"/>
</dbReference>
<reference evidence="7 8" key="1">
    <citation type="submission" date="2020-04" db="EMBL/GenBank/DDBJ databases">
        <authorList>
            <person name="Wallbank WR R."/>
            <person name="Pardo Diaz C."/>
            <person name="Kozak K."/>
            <person name="Martin S."/>
            <person name="Jiggins C."/>
            <person name="Moest M."/>
            <person name="Warren A I."/>
            <person name="Byers J.R.P. K."/>
            <person name="Montejo-Kovacevich G."/>
            <person name="Yen C E."/>
        </authorList>
    </citation>
    <scope>NUCLEOTIDE SEQUENCE [LARGE SCALE GENOMIC DNA]</scope>
</reference>
<evidence type="ECO:0000256" key="4">
    <source>
        <dbReference type="ARBA" id="ARBA00022801"/>
    </source>
</evidence>
<evidence type="ECO:0000313" key="7">
    <source>
        <dbReference type="EMBL" id="CAB3236652.1"/>
    </source>
</evidence>
<evidence type="ECO:0000313" key="8">
    <source>
        <dbReference type="Proteomes" id="UP000494106"/>
    </source>
</evidence>
<evidence type="ECO:0000256" key="5">
    <source>
        <dbReference type="ARBA" id="ARBA00023180"/>
    </source>
</evidence>
<gene>
    <name evidence="7" type="ORF">APLA_LOCUS6619</name>
</gene>
<dbReference type="OrthoDB" id="1735038at2759"/>
<dbReference type="GO" id="GO:0006508">
    <property type="term" value="P:proteolysis"/>
    <property type="evidence" value="ECO:0007669"/>
    <property type="project" value="UniProtKB-KW"/>
</dbReference>
<dbReference type="EMBL" id="CADEBC010000488">
    <property type="protein sequence ID" value="CAB3236652.1"/>
    <property type="molecule type" value="Genomic_DNA"/>
</dbReference>
<dbReference type="Gene3D" id="3.40.50.1820">
    <property type="entry name" value="alpha/beta hydrolase"/>
    <property type="match status" value="1"/>
</dbReference>
<proteinExistence type="inferred from homology"/>
<dbReference type="PANTHER" id="PTHR11010">
    <property type="entry name" value="PROTEASE S28 PRO-X CARBOXYPEPTIDASE-RELATED"/>
    <property type="match status" value="1"/>
</dbReference>
<dbReference type="GO" id="GO:0070008">
    <property type="term" value="F:serine-type exopeptidase activity"/>
    <property type="evidence" value="ECO:0007669"/>
    <property type="project" value="InterPro"/>
</dbReference>
<dbReference type="PANTHER" id="PTHR11010:SF5">
    <property type="entry name" value="RE36938P-RELATED"/>
    <property type="match status" value="1"/>
</dbReference>
<sequence>MWFQASSGLLLLLLSPCLAVQFREPPAPTRQSTRTPVEGWIDVRLNHFMASDTQTFKMRYYYNDEFAADNIVIVVGGEWQITPGYLTGGLAYELAEKSRAALFYTEHRFYGLTRPFEDTSLPGLAYLTVDQALADLAQFIEYVKSDNFENGRYRNAKVALEGCSYAGSMVTWMRLAYPHLVDAAFSDSGPLYAQEDFPEYLEVITEAIRSQGSEECLTSIQQGMERVVELLGTTNGANQVSQMFRTCSPIDASNALDVATFFWYGITETFAYLVQYARPGQIAQACAALNNNTVSDPAQRLADWITSRPTTQPCVKSKYSDEVTNHRNTSFDSSDATSKSSFPSSRNVYRTKHFARIT</sequence>
<organism evidence="7 8">
    <name type="scientific">Arctia plantaginis</name>
    <name type="common">Wood tiger moth</name>
    <name type="synonym">Phalaena plantaginis</name>
    <dbReference type="NCBI Taxonomy" id="874455"/>
    <lineage>
        <taxon>Eukaryota</taxon>
        <taxon>Metazoa</taxon>
        <taxon>Ecdysozoa</taxon>
        <taxon>Arthropoda</taxon>
        <taxon>Hexapoda</taxon>
        <taxon>Insecta</taxon>
        <taxon>Pterygota</taxon>
        <taxon>Neoptera</taxon>
        <taxon>Endopterygota</taxon>
        <taxon>Lepidoptera</taxon>
        <taxon>Glossata</taxon>
        <taxon>Ditrysia</taxon>
        <taxon>Noctuoidea</taxon>
        <taxon>Erebidae</taxon>
        <taxon>Arctiinae</taxon>
        <taxon>Arctia</taxon>
    </lineage>
</organism>
<dbReference type="AlphaFoldDB" id="A0A8S0ZWE3"/>
<evidence type="ECO:0000256" key="1">
    <source>
        <dbReference type="ARBA" id="ARBA00011079"/>
    </source>
</evidence>
<name>A0A8S0ZWE3_ARCPL</name>
<feature type="chain" id="PRO_5035802591" evidence="6">
    <location>
        <begin position="20"/>
        <end position="358"/>
    </location>
</feature>
<comment type="caution">
    <text evidence="7">The sequence shown here is derived from an EMBL/GenBank/DDBJ whole genome shotgun (WGS) entry which is preliminary data.</text>
</comment>
<evidence type="ECO:0000256" key="2">
    <source>
        <dbReference type="ARBA" id="ARBA00022670"/>
    </source>
</evidence>
<keyword evidence="2" id="KW-0645">Protease</keyword>
<protein>
    <submittedName>
        <fullName evidence="7">Uncharacterized protein</fullName>
    </submittedName>
</protein>
<dbReference type="InterPro" id="IPR029058">
    <property type="entry name" value="AB_hydrolase_fold"/>
</dbReference>
<dbReference type="SUPFAM" id="SSF53474">
    <property type="entry name" value="alpha/beta-Hydrolases"/>
    <property type="match status" value="1"/>
</dbReference>
<dbReference type="InterPro" id="IPR008758">
    <property type="entry name" value="Peptidase_S28"/>
</dbReference>
<dbReference type="Pfam" id="PF05577">
    <property type="entry name" value="Peptidase_S28"/>
    <property type="match status" value="1"/>
</dbReference>
<keyword evidence="5" id="KW-0325">Glycoprotein</keyword>
<evidence type="ECO:0000256" key="6">
    <source>
        <dbReference type="SAM" id="SignalP"/>
    </source>
</evidence>
<keyword evidence="8" id="KW-1185">Reference proteome</keyword>
<keyword evidence="4" id="KW-0378">Hydrolase</keyword>
<keyword evidence="3 6" id="KW-0732">Signal</keyword>
<comment type="similarity">
    <text evidence="1">Belongs to the peptidase S28 family.</text>
</comment>